<evidence type="ECO:0000313" key="3">
    <source>
        <dbReference type="Proteomes" id="UP000821866"/>
    </source>
</evidence>
<keyword evidence="3" id="KW-1185">Reference proteome</keyword>
<dbReference type="VEuPathDB" id="VectorBase:LOC119164354"/>
<evidence type="ECO:0000256" key="1">
    <source>
        <dbReference type="SAM" id="MobiDB-lite"/>
    </source>
</evidence>
<dbReference type="Gene3D" id="1.20.58.80">
    <property type="entry name" value="Phosphotransferase system, lactose/cellobiose-type IIA subunit"/>
    <property type="match status" value="1"/>
</dbReference>
<proteinExistence type="predicted"/>
<gene>
    <name evidence="2" type="ORF">HPB51_029672</name>
</gene>
<sequence>MLMARGRSNDLKITFSALSGEKYNNCDWRRIHHRERYYSRLPKPQQLGHNGSVLCRADAYMLIRQNLYHNRTFEFISKAFKYNEENGTLADPLHFKELAIDLYRRGIKELQKGIAIDYSQGKGRSREGTHRLTDNIRVKVEVAKNRLESMIKIKHLRGVLNPSMPEEKKIRQILKGIEEGASRCCWRKPDHGGSPWPVFGIDIGFTPADVGTQRRPDRIGRRAEGVPPAG</sequence>
<organism evidence="2 3">
    <name type="scientific">Rhipicephalus microplus</name>
    <name type="common">Cattle tick</name>
    <name type="synonym">Boophilus microplus</name>
    <dbReference type="NCBI Taxonomy" id="6941"/>
    <lineage>
        <taxon>Eukaryota</taxon>
        <taxon>Metazoa</taxon>
        <taxon>Ecdysozoa</taxon>
        <taxon>Arthropoda</taxon>
        <taxon>Chelicerata</taxon>
        <taxon>Arachnida</taxon>
        <taxon>Acari</taxon>
        <taxon>Parasitiformes</taxon>
        <taxon>Ixodida</taxon>
        <taxon>Ixodoidea</taxon>
        <taxon>Ixodidae</taxon>
        <taxon>Rhipicephalinae</taxon>
        <taxon>Rhipicephalus</taxon>
        <taxon>Boophilus</taxon>
    </lineage>
</organism>
<feature type="compositionally biased region" description="Basic and acidic residues" evidence="1">
    <location>
        <begin position="212"/>
        <end position="224"/>
    </location>
</feature>
<accession>A0A9J6CTS2</accession>
<dbReference type="Proteomes" id="UP000821866">
    <property type="component" value="Unassembled WGS sequence"/>
</dbReference>
<dbReference type="EMBL" id="JABSTU010006861">
    <property type="protein sequence ID" value="KAH7931824.1"/>
    <property type="molecule type" value="Genomic_DNA"/>
</dbReference>
<protein>
    <submittedName>
        <fullName evidence="2">Uncharacterized protein</fullName>
    </submittedName>
</protein>
<name>A0A9J6CTS2_RHIMP</name>
<reference evidence="2" key="2">
    <citation type="submission" date="2021-09" db="EMBL/GenBank/DDBJ databases">
        <authorList>
            <person name="Jia N."/>
            <person name="Wang J."/>
            <person name="Shi W."/>
            <person name="Du L."/>
            <person name="Sun Y."/>
            <person name="Zhan W."/>
            <person name="Jiang J."/>
            <person name="Wang Q."/>
            <person name="Zhang B."/>
            <person name="Ji P."/>
            <person name="Sakyi L.B."/>
            <person name="Cui X."/>
            <person name="Yuan T."/>
            <person name="Jiang B."/>
            <person name="Yang W."/>
            <person name="Lam T.T.-Y."/>
            <person name="Chang Q."/>
            <person name="Ding S."/>
            <person name="Wang X."/>
            <person name="Zhu J."/>
            <person name="Ruan X."/>
            <person name="Zhao L."/>
            <person name="Wei J."/>
            <person name="Que T."/>
            <person name="Du C."/>
            <person name="Cheng J."/>
            <person name="Dai P."/>
            <person name="Han X."/>
            <person name="Huang E."/>
            <person name="Gao Y."/>
            <person name="Liu J."/>
            <person name="Shao H."/>
            <person name="Ye R."/>
            <person name="Li L."/>
            <person name="Wei W."/>
            <person name="Wang X."/>
            <person name="Wang C."/>
            <person name="Huo Q."/>
            <person name="Li W."/>
            <person name="Guo W."/>
            <person name="Chen H."/>
            <person name="Chen S."/>
            <person name="Zhou L."/>
            <person name="Zhou L."/>
            <person name="Ni X."/>
            <person name="Tian J."/>
            <person name="Zhou Y."/>
            <person name="Sheng Y."/>
            <person name="Liu T."/>
            <person name="Pan Y."/>
            <person name="Xia L."/>
            <person name="Li J."/>
            <person name="Zhao F."/>
            <person name="Cao W."/>
        </authorList>
    </citation>
    <scope>NUCLEOTIDE SEQUENCE</scope>
    <source>
        <strain evidence="2">Rmic-2018</strain>
        <tissue evidence="2">Larvae</tissue>
    </source>
</reference>
<comment type="caution">
    <text evidence="2">The sequence shown here is derived from an EMBL/GenBank/DDBJ whole genome shotgun (WGS) entry which is preliminary data.</text>
</comment>
<dbReference type="AlphaFoldDB" id="A0A9J6CTS2"/>
<reference evidence="2" key="1">
    <citation type="journal article" date="2020" name="Cell">
        <title>Large-Scale Comparative Analyses of Tick Genomes Elucidate Their Genetic Diversity and Vector Capacities.</title>
        <authorList>
            <consortium name="Tick Genome and Microbiome Consortium (TIGMIC)"/>
            <person name="Jia N."/>
            <person name="Wang J."/>
            <person name="Shi W."/>
            <person name="Du L."/>
            <person name="Sun Y."/>
            <person name="Zhan W."/>
            <person name="Jiang J.F."/>
            <person name="Wang Q."/>
            <person name="Zhang B."/>
            <person name="Ji P."/>
            <person name="Bell-Sakyi L."/>
            <person name="Cui X.M."/>
            <person name="Yuan T.T."/>
            <person name="Jiang B.G."/>
            <person name="Yang W.F."/>
            <person name="Lam T.T."/>
            <person name="Chang Q.C."/>
            <person name="Ding S.J."/>
            <person name="Wang X.J."/>
            <person name="Zhu J.G."/>
            <person name="Ruan X.D."/>
            <person name="Zhao L."/>
            <person name="Wei J.T."/>
            <person name="Ye R.Z."/>
            <person name="Que T.C."/>
            <person name="Du C.H."/>
            <person name="Zhou Y.H."/>
            <person name="Cheng J.X."/>
            <person name="Dai P.F."/>
            <person name="Guo W.B."/>
            <person name="Han X.H."/>
            <person name="Huang E.J."/>
            <person name="Li L.F."/>
            <person name="Wei W."/>
            <person name="Gao Y.C."/>
            <person name="Liu J.Z."/>
            <person name="Shao H.Z."/>
            <person name="Wang X."/>
            <person name="Wang C.C."/>
            <person name="Yang T.C."/>
            <person name="Huo Q.B."/>
            <person name="Li W."/>
            <person name="Chen H.Y."/>
            <person name="Chen S.E."/>
            <person name="Zhou L.G."/>
            <person name="Ni X.B."/>
            <person name="Tian J.H."/>
            <person name="Sheng Y."/>
            <person name="Liu T."/>
            <person name="Pan Y.S."/>
            <person name="Xia L.Y."/>
            <person name="Li J."/>
            <person name="Zhao F."/>
            <person name="Cao W.C."/>
        </authorList>
    </citation>
    <scope>NUCLEOTIDE SEQUENCE</scope>
    <source>
        <strain evidence="2">Rmic-2018</strain>
    </source>
</reference>
<feature type="region of interest" description="Disordered" evidence="1">
    <location>
        <begin position="210"/>
        <end position="230"/>
    </location>
</feature>
<evidence type="ECO:0000313" key="2">
    <source>
        <dbReference type="EMBL" id="KAH7931824.1"/>
    </source>
</evidence>